<keyword evidence="1" id="KW-0472">Membrane</keyword>
<keyword evidence="1" id="KW-0812">Transmembrane</keyword>
<accession>A0A399RX09</accession>
<feature type="transmembrane region" description="Helical" evidence="1">
    <location>
        <begin position="6"/>
        <end position="25"/>
    </location>
</feature>
<dbReference type="EMBL" id="QWGE01000005">
    <property type="protein sequence ID" value="RIJ34322.1"/>
    <property type="molecule type" value="Genomic_DNA"/>
</dbReference>
<name>A0A399RX09_9BACT</name>
<evidence type="ECO:0000313" key="2">
    <source>
        <dbReference type="EMBL" id="RIJ34322.1"/>
    </source>
</evidence>
<protein>
    <submittedName>
        <fullName evidence="2">Uncharacterized protein</fullName>
    </submittedName>
</protein>
<sequence>MDLESLSIGVAVIASLLVPIIVFNLKQRQKAATMLRDLNAVAQRHGMQVSRHAFWNGLAIGLDAISNKVLYVGQQGEPLLIDLNMVTDCKLRYDYKEQHGSRIVELVALQFNFREKHLPEQELLFYSKESSLAFNQELVLAKEWQNLLAEQLKHKQAVASVVG</sequence>
<dbReference type="Proteomes" id="UP000266005">
    <property type="component" value="Unassembled WGS sequence"/>
</dbReference>
<gene>
    <name evidence="2" type="ORF">D1627_15485</name>
</gene>
<keyword evidence="3" id="KW-1185">Reference proteome</keyword>
<keyword evidence="1" id="KW-1133">Transmembrane helix</keyword>
<organism evidence="2 3">
    <name type="scientific">Pontibacter oryzae</name>
    <dbReference type="NCBI Taxonomy" id="2304593"/>
    <lineage>
        <taxon>Bacteria</taxon>
        <taxon>Pseudomonadati</taxon>
        <taxon>Bacteroidota</taxon>
        <taxon>Cytophagia</taxon>
        <taxon>Cytophagales</taxon>
        <taxon>Hymenobacteraceae</taxon>
        <taxon>Pontibacter</taxon>
    </lineage>
</organism>
<evidence type="ECO:0000313" key="3">
    <source>
        <dbReference type="Proteomes" id="UP000266005"/>
    </source>
</evidence>
<reference evidence="3" key="1">
    <citation type="submission" date="2018-08" db="EMBL/GenBank/DDBJ databases">
        <title>Mucilaginibacter sp. MYSH2.</title>
        <authorList>
            <person name="Seo T."/>
        </authorList>
    </citation>
    <scope>NUCLEOTIDE SEQUENCE [LARGE SCALE GENOMIC DNA]</scope>
    <source>
        <strain evidence="3">KIRAN</strain>
    </source>
</reference>
<evidence type="ECO:0000256" key="1">
    <source>
        <dbReference type="SAM" id="Phobius"/>
    </source>
</evidence>
<dbReference type="OrthoDB" id="1524706at2"/>
<proteinExistence type="predicted"/>
<comment type="caution">
    <text evidence="2">The sequence shown here is derived from an EMBL/GenBank/DDBJ whole genome shotgun (WGS) entry which is preliminary data.</text>
</comment>
<dbReference type="AlphaFoldDB" id="A0A399RX09"/>
<dbReference type="RefSeq" id="WP_119433182.1">
    <property type="nucleotide sequence ID" value="NZ_QWGE01000005.1"/>
</dbReference>